<evidence type="ECO:0000313" key="3">
    <source>
        <dbReference type="Proteomes" id="UP000243519"/>
    </source>
</evidence>
<dbReference type="PANTHER" id="PTHR28009:SF1">
    <property type="entry name" value="PHEROMONE ALPHA FACTOR RECEPTOR"/>
    <property type="match status" value="1"/>
</dbReference>
<keyword evidence="1" id="KW-0812">Transmembrane</keyword>
<feature type="transmembrane region" description="Helical" evidence="1">
    <location>
        <begin position="69"/>
        <end position="94"/>
    </location>
</feature>
<dbReference type="InterPro" id="IPR000366">
    <property type="entry name" value="GPCR_STE2"/>
</dbReference>
<sequence>MAPHFDPFQQSVTFLRSDGTSFPISMADFNKFMLYAVRTSIAAASQLGASVVMAVLLALLTAPDKRRSIVFYLNITTLLVNVCRTLSTTIFFTSSWVEIYTYFSGDYSRITTGAYANSVMGTIATGIMVILIELSLLIQTHVLCSTLRDLYRNILLAWSCLVAAVPIAFRIAFMVANVKAIMTQSSLGKNVWIQSSSNISITAIVGNEGIWSHANHFHHGLLNYDTSRMILAIMSILQYFIPEFEVNTNILTLLALSLPLTTLWSAAAVRHGHNKNQGSGRHFWGGSSEKSLFDHNKTSGGSFSHPTSTLIGSMPGPEKVKSADHFDRLYPELHDTGNITIERNFSVTSNRL</sequence>
<dbReference type="PANTHER" id="PTHR28009">
    <property type="entry name" value="PHEROMONE ALPHA FACTOR RECEPTOR"/>
    <property type="match status" value="1"/>
</dbReference>
<feature type="transmembrane region" description="Helical" evidence="1">
    <location>
        <begin position="150"/>
        <end position="173"/>
    </location>
</feature>
<organism evidence="2 3">
    <name type="scientific">Trichophyton violaceum</name>
    <dbReference type="NCBI Taxonomy" id="34388"/>
    <lineage>
        <taxon>Eukaryota</taxon>
        <taxon>Fungi</taxon>
        <taxon>Dikarya</taxon>
        <taxon>Ascomycota</taxon>
        <taxon>Pezizomycotina</taxon>
        <taxon>Eurotiomycetes</taxon>
        <taxon>Eurotiomycetidae</taxon>
        <taxon>Onygenales</taxon>
        <taxon>Arthrodermataceae</taxon>
        <taxon>Trichophyton</taxon>
    </lineage>
</organism>
<comment type="caution">
    <text evidence="2">The sequence shown here is derived from an EMBL/GenBank/DDBJ whole genome shotgun (WGS) entry which is preliminary data.</text>
</comment>
<feature type="transmembrane region" description="Helical" evidence="1">
    <location>
        <begin position="114"/>
        <end position="138"/>
    </location>
</feature>
<evidence type="ECO:0000256" key="1">
    <source>
        <dbReference type="SAM" id="Phobius"/>
    </source>
</evidence>
<protein>
    <submittedName>
        <fullName evidence="2">Pheromone receptor 2</fullName>
    </submittedName>
</protein>
<dbReference type="GO" id="GO:0000750">
    <property type="term" value="P:pheromone-dependent signal transduction involved in conjugation with cellular fusion"/>
    <property type="evidence" value="ECO:0007669"/>
    <property type="project" value="TreeGrafter"/>
</dbReference>
<proteinExistence type="predicted"/>
<dbReference type="OrthoDB" id="5402633at2759"/>
<evidence type="ECO:0000313" key="2">
    <source>
        <dbReference type="EMBL" id="OAL69244.1"/>
    </source>
</evidence>
<accession>A0A178FB33</accession>
<name>A0A178FB33_TRIVO</name>
<dbReference type="Pfam" id="PF02116">
    <property type="entry name" value="STE2"/>
    <property type="match status" value="1"/>
</dbReference>
<feature type="transmembrane region" description="Helical" evidence="1">
    <location>
        <begin position="41"/>
        <end position="62"/>
    </location>
</feature>
<gene>
    <name evidence="2" type="ORF">A7D00_6706</name>
</gene>
<dbReference type="AlphaFoldDB" id="A0A178FB33"/>
<keyword evidence="3" id="KW-1185">Reference proteome</keyword>
<keyword evidence="2" id="KW-0675">Receptor</keyword>
<dbReference type="EMBL" id="LHPN01000015">
    <property type="protein sequence ID" value="OAL69244.1"/>
    <property type="molecule type" value="Genomic_DNA"/>
</dbReference>
<keyword evidence="1" id="KW-1133">Transmembrane helix</keyword>
<dbReference type="Proteomes" id="UP000243519">
    <property type="component" value="Unassembled WGS sequence"/>
</dbReference>
<dbReference type="GO" id="GO:0038038">
    <property type="term" value="C:G protein-coupled receptor homodimeric complex"/>
    <property type="evidence" value="ECO:0007669"/>
    <property type="project" value="TreeGrafter"/>
</dbReference>
<reference evidence="2 3" key="1">
    <citation type="submission" date="2016-05" db="EMBL/GenBank/DDBJ databases">
        <title>Genome sequencing of Trichophyton violaceum CMCC(F)T3l isolated from hair.</title>
        <authorList>
            <person name="Zhan P."/>
            <person name="Tao Y."/>
            <person name="Liu W."/>
        </authorList>
    </citation>
    <scope>NUCLEOTIDE SEQUENCE [LARGE SCALE GENOMIC DNA]</scope>
    <source>
        <strain evidence="3">CMCC(F)T3l</strain>
    </source>
</reference>
<keyword evidence="1" id="KW-0472">Membrane</keyword>
<dbReference type="GO" id="GO:0004932">
    <property type="term" value="F:mating-type factor pheromone receptor activity"/>
    <property type="evidence" value="ECO:0007669"/>
    <property type="project" value="InterPro"/>
</dbReference>
<dbReference type="Gene3D" id="1.10.287.920">
    <property type="entry name" value="Pheromone alpha factor receptor"/>
    <property type="match status" value="1"/>
</dbReference>
<dbReference type="InterPro" id="IPR027458">
    <property type="entry name" value="STE2_TM1-TM2_sf"/>
</dbReference>